<keyword evidence="2" id="KW-1003">Cell membrane</keyword>
<evidence type="ECO:0000259" key="7">
    <source>
        <dbReference type="Pfam" id="PF02656"/>
    </source>
</evidence>
<sequence>MKNTSNTSLLSLKNGYGTFPESSATIALQKNLSRALECGKKCYRNPISGCTFCKTIPFPTTLVVKNDGSTARDNCSIERNFLSWLRLSVALGFIGISYYFRFDIISPALPSENEKDQYSYSILLGSFFICLGIFVLIWALFNYFHFQKMLAERYIAVQHETIHFSVAALVGLAISMACIFNIVQEDADKMNEFKVNYYNNQHNLNIVQNKKEDLRKTL</sequence>
<feature type="transmembrane region" description="Helical" evidence="6">
    <location>
        <begin position="120"/>
        <end position="141"/>
    </location>
</feature>
<keyword evidence="4 6" id="KW-1133">Transmembrane helix</keyword>
<feature type="transmembrane region" description="Helical" evidence="6">
    <location>
        <begin position="162"/>
        <end position="183"/>
    </location>
</feature>
<reference evidence="8" key="1">
    <citation type="submission" date="2013-07" db="EMBL/GenBank/DDBJ databases">
        <title>The genome of an arbuscular mycorrhizal fungus provides insights into the evolution of the oldest plant symbiosis.</title>
        <authorList>
            <consortium name="DOE Joint Genome Institute"/>
            <person name="Tisserant E."/>
            <person name="Malbreil M."/>
            <person name="Kuo A."/>
            <person name="Kohler A."/>
            <person name="Symeonidi A."/>
            <person name="Balestrini R."/>
            <person name="Charron P."/>
            <person name="Duensing N."/>
            <person name="Frei-dit-Frey N."/>
            <person name="Gianinazzi-Pearson V."/>
            <person name="Gilbert B."/>
            <person name="Handa Y."/>
            <person name="Hijri M."/>
            <person name="Kaul R."/>
            <person name="Kawaguchi M."/>
            <person name="Krajinski F."/>
            <person name="Lammers P."/>
            <person name="Lapierre D."/>
            <person name="Masclaux F.G."/>
            <person name="Murat C."/>
            <person name="Morin E."/>
            <person name="Ndikumana S."/>
            <person name="Pagni M."/>
            <person name="Petitpierre D."/>
            <person name="Requena N."/>
            <person name="Rosikiewicz P."/>
            <person name="Riley R."/>
            <person name="Saito K."/>
            <person name="San Clemente H."/>
            <person name="Shapiro H."/>
            <person name="van Tuinen D."/>
            <person name="Becard G."/>
            <person name="Bonfante P."/>
            <person name="Paszkowski U."/>
            <person name="Shachar-Hill Y."/>
            <person name="Young J.P."/>
            <person name="Sanders I.R."/>
            <person name="Henrissat B."/>
            <person name="Rensing S.A."/>
            <person name="Grigoriev I.V."/>
            <person name="Corradi N."/>
            <person name="Roux C."/>
            <person name="Martin F."/>
        </authorList>
    </citation>
    <scope>NUCLEOTIDE SEQUENCE</scope>
    <source>
        <strain evidence="8">DAOM 197198</strain>
    </source>
</reference>
<dbReference type="InterPro" id="IPR003807">
    <property type="entry name" value="DUF202"/>
</dbReference>
<dbReference type="EMBL" id="KI296754">
    <property type="protein sequence ID" value="ESA01074.1"/>
    <property type="molecule type" value="Genomic_DNA"/>
</dbReference>
<evidence type="ECO:0000256" key="5">
    <source>
        <dbReference type="ARBA" id="ARBA00023136"/>
    </source>
</evidence>
<proteinExistence type="predicted"/>
<keyword evidence="5 6" id="KW-0472">Membrane</keyword>
<dbReference type="AlphaFoldDB" id="U9SYS4"/>
<comment type="subcellular location">
    <subcellularLocation>
        <location evidence="1">Cell membrane</location>
        <topology evidence="1">Multi-pass membrane protein</topology>
    </subcellularLocation>
</comment>
<dbReference type="HOGENOM" id="CLU_1448457_0_0_1"/>
<evidence type="ECO:0000256" key="3">
    <source>
        <dbReference type="ARBA" id="ARBA00022692"/>
    </source>
</evidence>
<evidence type="ECO:0000256" key="4">
    <source>
        <dbReference type="ARBA" id="ARBA00022989"/>
    </source>
</evidence>
<name>U9SYS4_RHIID</name>
<evidence type="ECO:0000256" key="2">
    <source>
        <dbReference type="ARBA" id="ARBA00022475"/>
    </source>
</evidence>
<dbReference type="PANTHER" id="PTHR34187">
    <property type="entry name" value="FGR18P"/>
    <property type="match status" value="1"/>
</dbReference>
<evidence type="ECO:0000256" key="6">
    <source>
        <dbReference type="SAM" id="Phobius"/>
    </source>
</evidence>
<dbReference type="PANTHER" id="PTHR34187:SF2">
    <property type="entry name" value="DUF202 DOMAIN-CONTAINING PROTEIN"/>
    <property type="match status" value="1"/>
</dbReference>
<protein>
    <recommendedName>
        <fullName evidence="7">DUF202 domain-containing protein</fullName>
    </recommendedName>
</protein>
<gene>
    <name evidence="8" type="ORF">GLOINDRAFT_87118</name>
</gene>
<evidence type="ECO:0000256" key="1">
    <source>
        <dbReference type="ARBA" id="ARBA00004651"/>
    </source>
</evidence>
<dbReference type="InterPro" id="IPR052053">
    <property type="entry name" value="IM_YidH-like"/>
</dbReference>
<organism evidence="8">
    <name type="scientific">Rhizophagus irregularis (strain DAOM 181602 / DAOM 197198 / MUCL 43194)</name>
    <name type="common">Arbuscular mycorrhizal fungus</name>
    <name type="synonym">Glomus intraradices</name>
    <dbReference type="NCBI Taxonomy" id="747089"/>
    <lineage>
        <taxon>Eukaryota</taxon>
        <taxon>Fungi</taxon>
        <taxon>Fungi incertae sedis</taxon>
        <taxon>Mucoromycota</taxon>
        <taxon>Glomeromycotina</taxon>
        <taxon>Glomeromycetes</taxon>
        <taxon>Glomerales</taxon>
        <taxon>Glomeraceae</taxon>
        <taxon>Rhizophagus</taxon>
    </lineage>
</organism>
<keyword evidence="3 6" id="KW-0812">Transmembrane</keyword>
<feature type="transmembrane region" description="Helical" evidence="6">
    <location>
        <begin position="81"/>
        <end position="100"/>
    </location>
</feature>
<evidence type="ECO:0000313" key="8">
    <source>
        <dbReference type="EMBL" id="ESA01074.1"/>
    </source>
</evidence>
<dbReference type="Pfam" id="PF02656">
    <property type="entry name" value="DUF202"/>
    <property type="match status" value="1"/>
</dbReference>
<dbReference type="GO" id="GO:0005886">
    <property type="term" value="C:plasma membrane"/>
    <property type="evidence" value="ECO:0007669"/>
    <property type="project" value="UniProtKB-SubCell"/>
</dbReference>
<accession>U9SYS4</accession>
<dbReference type="VEuPathDB" id="FungiDB:RhiirFUN_009886"/>
<feature type="domain" description="DUF202" evidence="7">
    <location>
        <begin position="75"/>
        <end position="148"/>
    </location>
</feature>